<dbReference type="GeneID" id="99978509"/>
<gene>
    <name evidence="1" type="ORF">GECvBN3_gp026</name>
</gene>
<dbReference type="Proteomes" id="UP000594446">
    <property type="component" value="Segment"/>
</dbReference>
<evidence type="ECO:0000313" key="1">
    <source>
        <dbReference type="EMBL" id="QPI14850.1"/>
    </source>
</evidence>
<protein>
    <submittedName>
        <fullName evidence="1">Uncharacterized protein</fullName>
    </submittedName>
</protein>
<keyword evidence="2" id="KW-1185">Reference proteome</keyword>
<name>A0A7S9SR67_9CAUD</name>
<dbReference type="RefSeq" id="YP_011815781.1">
    <property type="nucleotide sequence ID" value="NC_103212.1"/>
</dbReference>
<dbReference type="EMBL" id="MW006478">
    <property type="protein sequence ID" value="QPI14850.1"/>
    <property type="molecule type" value="Genomic_DNA"/>
</dbReference>
<organism evidence="1 2">
    <name type="scientific">Salmonella phage GEC_vB_N3</name>
    <dbReference type="NCBI Taxonomy" id="2777377"/>
    <lineage>
        <taxon>Viruses</taxon>
        <taxon>Duplodnaviria</taxon>
        <taxon>Heunggongvirae</taxon>
        <taxon>Uroviricota</taxon>
        <taxon>Caudoviricetes</taxon>
        <taxon>Demerecviridae</taxon>
        <taxon>Markadamsvirinae</taxon>
        <taxon>Epseptimavirus</taxon>
        <taxon>Epseptimavirus N3</taxon>
    </lineage>
</organism>
<reference evidence="1 2" key="1">
    <citation type="submission" date="2020-09" db="EMBL/GenBank/DDBJ databases">
        <authorList>
            <person name="Makalatia K."/>
            <person name="Wagemans J."/>
        </authorList>
    </citation>
    <scope>NUCLEOTIDE SEQUENCE [LARGE SCALE GENOMIC DNA]</scope>
</reference>
<sequence>MRIRRGFGRNYGRSSGDGALAPVCCIFGDNVGCFG</sequence>
<accession>A0A7S9SR67</accession>
<proteinExistence type="predicted"/>
<evidence type="ECO:0000313" key="2">
    <source>
        <dbReference type="Proteomes" id="UP000594446"/>
    </source>
</evidence>